<dbReference type="PANTHER" id="PTHR30055:SF234">
    <property type="entry name" value="HTH-TYPE TRANSCRIPTIONAL REGULATOR BETI"/>
    <property type="match status" value="1"/>
</dbReference>
<dbReference type="EMBL" id="CP007456">
    <property type="protein sequence ID" value="AIZ13763.1"/>
    <property type="molecule type" value="Genomic_DNA"/>
</dbReference>
<name>A0A0A7I0F9_9BIFI</name>
<reference evidence="6 7" key="1">
    <citation type="journal article" date="2015" name="Genome Announc.">
        <title>Complete and Assembled Genome Sequence of Bifidobacterium kashiwanohense PV20-2, Isolated from the Feces of an Anemic Kenyan Infant.</title>
        <authorList>
            <person name="Vazquez-Gutierrez P."/>
            <person name="Lacroix C."/>
            <person name="Chassard C."/>
            <person name="Klumpp J."/>
            <person name="Jans C."/>
            <person name="Stevens M.J."/>
        </authorList>
    </citation>
    <scope>NUCLEOTIDE SEQUENCE [LARGE SCALE GENOMIC DNA]</scope>
    <source>
        <strain evidence="6 7">PV20-2</strain>
    </source>
</reference>
<accession>A0A0A7I0F9</accession>
<dbReference type="InterPro" id="IPR001647">
    <property type="entry name" value="HTH_TetR"/>
</dbReference>
<feature type="DNA-binding region" description="H-T-H motif" evidence="4">
    <location>
        <begin position="63"/>
        <end position="82"/>
    </location>
</feature>
<dbReference type="Proteomes" id="UP000030625">
    <property type="component" value="Chromosome"/>
</dbReference>
<dbReference type="InterPro" id="IPR050109">
    <property type="entry name" value="HTH-type_TetR-like_transc_reg"/>
</dbReference>
<dbReference type="GO" id="GO:0003700">
    <property type="term" value="F:DNA-binding transcription factor activity"/>
    <property type="evidence" value="ECO:0007669"/>
    <property type="project" value="TreeGrafter"/>
</dbReference>
<sequence length="217" mass="23667">MITGVHEAVSEAVSDVVSDAVSDVHEAVCKAQSRREQLRERTDHKIMKATLAIVISDGVGAVTIEEVARRSGVAKTTIYRRYKNADDLLRRVQLEVAGLPDFSDVELSKNGLLTILQRIQGCFFDSDFGLKAVGVVLSSDNTSLHAIADQVLVPAEKRFSEFVERGMKAGVFHNGLDPQFLFSTILGSMLACKALHGDASIPWPENMTAVLWPVMAV</sequence>
<dbReference type="GO" id="GO:0000976">
    <property type="term" value="F:transcription cis-regulatory region binding"/>
    <property type="evidence" value="ECO:0007669"/>
    <property type="project" value="TreeGrafter"/>
</dbReference>
<organism evidence="6 7">
    <name type="scientific">Bifidobacterium catenulatum PV20-2</name>
    <dbReference type="NCBI Taxonomy" id="1447716"/>
    <lineage>
        <taxon>Bacteria</taxon>
        <taxon>Bacillati</taxon>
        <taxon>Actinomycetota</taxon>
        <taxon>Actinomycetes</taxon>
        <taxon>Bifidobacteriales</taxon>
        <taxon>Bifidobacteriaceae</taxon>
        <taxon>Bifidobacterium</taxon>
    </lineage>
</organism>
<evidence type="ECO:0000256" key="3">
    <source>
        <dbReference type="ARBA" id="ARBA00023163"/>
    </source>
</evidence>
<dbReference type="OrthoDB" id="9796019at2"/>
<feature type="domain" description="HTH tetR-type" evidence="5">
    <location>
        <begin position="40"/>
        <end position="100"/>
    </location>
</feature>
<gene>
    <name evidence="6" type="ORF">AH68_00625</name>
</gene>
<dbReference type="InterPro" id="IPR036271">
    <property type="entry name" value="Tet_transcr_reg_TetR-rel_C_sf"/>
</dbReference>
<dbReference type="PROSITE" id="PS50977">
    <property type="entry name" value="HTH_TETR_2"/>
    <property type="match status" value="1"/>
</dbReference>
<keyword evidence="1" id="KW-0805">Transcription regulation</keyword>
<dbReference type="STRING" id="1447716.AH68_00625"/>
<dbReference type="Pfam" id="PF00440">
    <property type="entry name" value="TetR_N"/>
    <property type="match status" value="1"/>
</dbReference>
<dbReference type="HOGENOM" id="CLU_069356_25_4_11"/>
<evidence type="ECO:0000256" key="2">
    <source>
        <dbReference type="ARBA" id="ARBA00023125"/>
    </source>
</evidence>
<keyword evidence="2 4" id="KW-0238">DNA-binding</keyword>
<dbReference type="SUPFAM" id="SSF48498">
    <property type="entry name" value="Tetracyclin repressor-like, C-terminal domain"/>
    <property type="match status" value="1"/>
</dbReference>
<protein>
    <submittedName>
        <fullName evidence="6">TetR family transcriptional regulator</fullName>
    </submittedName>
</protein>
<dbReference type="PANTHER" id="PTHR30055">
    <property type="entry name" value="HTH-TYPE TRANSCRIPTIONAL REGULATOR RUTR"/>
    <property type="match status" value="1"/>
</dbReference>
<keyword evidence="3" id="KW-0804">Transcription</keyword>
<evidence type="ECO:0000313" key="7">
    <source>
        <dbReference type="Proteomes" id="UP000030625"/>
    </source>
</evidence>
<evidence type="ECO:0000259" key="5">
    <source>
        <dbReference type="PROSITE" id="PS50977"/>
    </source>
</evidence>
<evidence type="ECO:0000256" key="4">
    <source>
        <dbReference type="PROSITE-ProRule" id="PRU00335"/>
    </source>
</evidence>
<dbReference type="RefSeq" id="WP_039196675.1">
    <property type="nucleotide sequence ID" value="NZ_CP007456.1"/>
</dbReference>
<evidence type="ECO:0000313" key="6">
    <source>
        <dbReference type="EMBL" id="AIZ13763.1"/>
    </source>
</evidence>
<dbReference type="SUPFAM" id="SSF46689">
    <property type="entry name" value="Homeodomain-like"/>
    <property type="match status" value="1"/>
</dbReference>
<proteinExistence type="predicted"/>
<dbReference type="Gene3D" id="1.10.357.10">
    <property type="entry name" value="Tetracycline Repressor, domain 2"/>
    <property type="match status" value="1"/>
</dbReference>
<dbReference type="AlphaFoldDB" id="A0A0A7I0F9"/>
<evidence type="ECO:0000256" key="1">
    <source>
        <dbReference type="ARBA" id="ARBA00023015"/>
    </source>
</evidence>
<dbReference type="KEGG" id="bka:AH68_00625"/>
<dbReference type="InterPro" id="IPR009057">
    <property type="entry name" value="Homeodomain-like_sf"/>
</dbReference>